<comment type="caution">
    <text evidence="1">The sequence shown here is derived from an EMBL/GenBank/DDBJ whole genome shotgun (WGS) entry which is preliminary data.</text>
</comment>
<gene>
    <name evidence="1" type="ORF">GCM10007989_35040</name>
</gene>
<evidence type="ECO:0000313" key="2">
    <source>
        <dbReference type="Proteomes" id="UP000646579"/>
    </source>
</evidence>
<name>A0A918SF64_9HYPH</name>
<evidence type="ECO:0000313" key="1">
    <source>
        <dbReference type="EMBL" id="GHA35988.1"/>
    </source>
</evidence>
<sequence length="91" mass="9595">MGRDIGAAGSAIGIAPTVILALEFGAFIDADGQADAAMQAAIFPDIDVAIIGAPDGELTPQQLAMEDMAIWQILTRSDWMPGGGQFRHRRL</sequence>
<dbReference type="EMBL" id="BMZE01000004">
    <property type="protein sequence ID" value="GHA35988.1"/>
    <property type="molecule type" value="Genomic_DNA"/>
</dbReference>
<proteinExistence type="predicted"/>
<accession>A0A918SF64</accession>
<organism evidence="1 2">
    <name type="scientific">Devosia pacifica</name>
    <dbReference type="NCBI Taxonomy" id="1335967"/>
    <lineage>
        <taxon>Bacteria</taxon>
        <taxon>Pseudomonadati</taxon>
        <taxon>Pseudomonadota</taxon>
        <taxon>Alphaproteobacteria</taxon>
        <taxon>Hyphomicrobiales</taxon>
        <taxon>Devosiaceae</taxon>
        <taxon>Devosia</taxon>
    </lineage>
</organism>
<dbReference type="AlphaFoldDB" id="A0A918SF64"/>
<keyword evidence="2" id="KW-1185">Reference proteome</keyword>
<dbReference type="Proteomes" id="UP000646579">
    <property type="component" value="Unassembled WGS sequence"/>
</dbReference>
<reference evidence="1" key="2">
    <citation type="submission" date="2020-09" db="EMBL/GenBank/DDBJ databases">
        <authorList>
            <person name="Sun Q."/>
            <person name="Kim S."/>
        </authorList>
    </citation>
    <scope>NUCLEOTIDE SEQUENCE</scope>
    <source>
        <strain evidence="1">KCTC 32437</strain>
    </source>
</reference>
<protein>
    <submittedName>
        <fullName evidence="1">Uncharacterized protein</fullName>
    </submittedName>
</protein>
<reference evidence="1" key="1">
    <citation type="journal article" date="2014" name="Int. J. Syst. Evol. Microbiol.">
        <title>Complete genome sequence of Corynebacterium casei LMG S-19264T (=DSM 44701T), isolated from a smear-ripened cheese.</title>
        <authorList>
            <consortium name="US DOE Joint Genome Institute (JGI-PGF)"/>
            <person name="Walter F."/>
            <person name="Albersmeier A."/>
            <person name="Kalinowski J."/>
            <person name="Ruckert C."/>
        </authorList>
    </citation>
    <scope>NUCLEOTIDE SEQUENCE</scope>
    <source>
        <strain evidence="1">KCTC 32437</strain>
    </source>
</reference>